<dbReference type="AlphaFoldDB" id="A0ABD1Y2L4"/>
<organism evidence="10 11">
    <name type="scientific">Riccia fluitans</name>
    <dbReference type="NCBI Taxonomy" id="41844"/>
    <lineage>
        <taxon>Eukaryota</taxon>
        <taxon>Viridiplantae</taxon>
        <taxon>Streptophyta</taxon>
        <taxon>Embryophyta</taxon>
        <taxon>Marchantiophyta</taxon>
        <taxon>Marchantiopsida</taxon>
        <taxon>Marchantiidae</taxon>
        <taxon>Marchantiales</taxon>
        <taxon>Ricciaceae</taxon>
        <taxon>Riccia</taxon>
    </lineage>
</organism>
<evidence type="ECO:0000259" key="9">
    <source>
        <dbReference type="Pfam" id="PF01490"/>
    </source>
</evidence>
<feature type="transmembrane region" description="Helical" evidence="8">
    <location>
        <begin position="59"/>
        <end position="77"/>
    </location>
</feature>
<dbReference type="GO" id="GO:0006865">
    <property type="term" value="P:amino acid transport"/>
    <property type="evidence" value="ECO:0007669"/>
    <property type="project" value="UniProtKB-KW"/>
</dbReference>
<feature type="transmembrane region" description="Helical" evidence="8">
    <location>
        <begin position="181"/>
        <end position="201"/>
    </location>
</feature>
<proteinExistence type="predicted"/>
<dbReference type="Gene3D" id="1.20.1740.10">
    <property type="entry name" value="Amino acid/polyamine transporter I"/>
    <property type="match status" value="1"/>
</dbReference>
<reference evidence="10 11" key="1">
    <citation type="submission" date="2024-09" db="EMBL/GenBank/DDBJ databases">
        <title>Chromosome-scale assembly of Riccia fluitans.</title>
        <authorList>
            <person name="Paukszto L."/>
            <person name="Sawicki J."/>
            <person name="Karawczyk K."/>
            <person name="Piernik-Szablinska J."/>
            <person name="Szczecinska M."/>
            <person name="Mazdziarz M."/>
        </authorList>
    </citation>
    <scope>NUCLEOTIDE SEQUENCE [LARGE SCALE GENOMIC DNA]</scope>
    <source>
        <strain evidence="10">Rf_01</strain>
        <tissue evidence="10">Aerial parts of the thallus</tissue>
    </source>
</reference>
<evidence type="ECO:0000313" key="11">
    <source>
        <dbReference type="Proteomes" id="UP001605036"/>
    </source>
</evidence>
<dbReference type="Proteomes" id="UP001605036">
    <property type="component" value="Unassembled WGS sequence"/>
</dbReference>
<feature type="transmembrane region" description="Helical" evidence="8">
    <location>
        <begin position="207"/>
        <end position="230"/>
    </location>
</feature>
<accession>A0ABD1Y2L4</accession>
<feature type="compositionally biased region" description="Basic and acidic residues" evidence="7">
    <location>
        <begin position="9"/>
        <end position="23"/>
    </location>
</feature>
<evidence type="ECO:0000256" key="3">
    <source>
        <dbReference type="ARBA" id="ARBA00022692"/>
    </source>
</evidence>
<keyword evidence="6 8" id="KW-0472">Membrane</keyword>
<feature type="transmembrane region" description="Helical" evidence="8">
    <location>
        <begin position="459"/>
        <end position="485"/>
    </location>
</feature>
<keyword evidence="2" id="KW-0813">Transport</keyword>
<keyword evidence="3 8" id="KW-0812">Transmembrane</keyword>
<feature type="transmembrane region" description="Helical" evidence="8">
    <location>
        <begin position="336"/>
        <end position="357"/>
    </location>
</feature>
<feature type="transmembrane region" description="Helical" evidence="8">
    <location>
        <begin position="428"/>
        <end position="447"/>
    </location>
</feature>
<feature type="transmembrane region" description="Helical" evidence="8">
    <location>
        <begin position="402"/>
        <end position="422"/>
    </location>
</feature>
<dbReference type="EMBL" id="JBHFFA010000006">
    <property type="protein sequence ID" value="KAL2620996.1"/>
    <property type="molecule type" value="Genomic_DNA"/>
</dbReference>
<dbReference type="InterPro" id="IPR013057">
    <property type="entry name" value="AA_transpt_TM"/>
</dbReference>
<evidence type="ECO:0000256" key="7">
    <source>
        <dbReference type="SAM" id="MobiDB-lite"/>
    </source>
</evidence>
<evidence type="ECO:0000256" key="1">
    <source>
        <dbReference type="ARBA" id="ARBA00004370"/>
    </source>
</evidence>
<evidence type="ECO:0000256" key="4">
    <source>
        <dbReference type="ARBA" id="ARBA00022970"/>
    </source>
</evidence>
<evidence type="ECO:0000256" key="5">
    <source>
        <dbReference type="ARBA" id="ARBA00022989"/>
    </source>
</evidence>
<feature type="compositionally biased region" description="Basic and acidic residues" evidence="7">
    <location>
        <begin position="39"/>
        <end position="50"/>
    </location>
</feature>
<dbReference type="PANTHER" id="PTHR48017">
    <property type="entry name" value="OS05G0424000 PROTEIN-RELATED"/>
    <property type="match status" value="1"/>
</dbReference>
<feature type="region of interest" description="Disordered" evidence="7">
    <location>
        <begin position="1"/>
        <end position="52"/>
    </location>
</feature>
<keyword evidence="4" id="KW-0029">Amino-acid transport</keyword>
<evidence type="ECO:0000256" key="2">
    <source>
        <dbReference type="ARBA" id="ARBA00022448"/>
    </source>
</evidence>
<comment type="caution">
    <text evidence="10">The sequence shown here is derived from an EMBL/GenBank/DDBJ whole genome shotgun (WGS) entry which is preliminary data.</text>
</comment>
<protein>
    <recommendedName>
        <fullName evidence="9">Amino acid transporter transmembrane domain-containing protein</fullName>
    </recommendedName>
</protein>
<name>A0ABD1Y2L4_9MARC</name>
<sequence length="497" mass="55244">MEQTGSDFLKGDDGKLDHTHNVGELEMQQKSPFDGIESESGKLLDDDGRPQRTGNSWTATAHIITAVIGSGVLSLSWSFAQMGWIAGPIVLFSFALCTWFTSKLLADCYRYPDPVTGKRNYIYMDAVRVNVSARSHLLCGIMQYSNLVGTSIGYTIATATSAVAVQKSNCYHKNGRDSPCLASTTSYIAVFGVIQIFLSQIPNFGELWWLSYVAAVMSFTYATIGLGLGIDKAAEGGHSYGSLSGVKIGTDVSEAQKVWDVFSALGNMAFAYSFSMILIEIEDTIRPPAENKQMKRATRWGVSITTAFYMSVAIAGYLAFGDDAPGNLLTGFYSPYWLVDFANVCIVIHLIGAYQVYTQPVYQFFERWVARRWKQRSFHSKGVILKLRGKSSHRFEINWFRLIWRTAYVVITTIVSMLLPFFNSVLGIIGALAFWPLTVYYPVVMYMSQHKVPRWSRMWIALHSLSFVTFLVSVAGVIGSVATIVTDLSDVKPFQKA</sequence>
<evidence type="ECO:0000256" key="6">
    <source>
        <dbReference type="ARBA" id="ARBA00023136"/>
    </source>
</evidence>
<feature type="transmembrane region" description="Helical" evidence="8">
    <location>
        <begin position="300"/>
        <end position="320"/>
    </location>
</feature>
<feature type="transmembrane region" description="Helical" evidence="8">
    <location>
        <begin position="83"/>
        <end position="101"/>
    </location>
</feature>
<dbReference type="Pfam" id="PF01490">
    <property type="entry name" value="Aa_trans"/>
    <property type="match status" value="1"/>
</dbReference>
<comment type="subcellular location">
    <subcellularLocation>
        <location evidence="1">Membrane</location>
    </subcellularLocation>
</comment>
<keyword evidence="5 8" id="KW-1133">Transmembrane helix</keyword>
<dbReference type="GO" id="GO:0016020">
    <property type="term" value="C:membrane"/>
    <property type="evidence" value="ECO:0007669"/>
    <property type="project" value="UniProtKB-SubCell"/>
</dbReference>
<feature type="domain" description="Amino acid transporter transmembrane" evidence="9">
    <location>
        <begin position="53"/>
        <end position="485"/>
    </location>
</feature>
<evidence type="ECO:0000313" key="10">
    <source>
        <dbReference type="EMBL" id="KAL2620996.1"/>
    </source>
</evidence>
<keyword evidence="11" id="KW-1185">Reference proteome</keyword>
<evidence type="ECO:0000256" key="8">
    <source>
        <dbReference type="SAM" id="Phobius"/>
    </source>
</evidence>
<gene>
    <name evidence="10" type="ORF">R1flu_001201</name>
</gene>